<dbReference type="SUPFAM" id="SSF52540">
    <property type="entry name" value="P-loop containing nucleoside triphosphate hydrolases"/>
    <property type="match status" value="2"/>
</dbReference>
<feature type="domain" description="ABC transporter" evidence="5">
    <location>
        <begin position="4"/>
        <end position="259"/>
    </location>
</feature>
<dbReference type="FunFam" id="3.40.50.300:FF:000011">
    <property type="entry name" value="Putative ABC transporter ATP-binding component"/>
    <property type="match status" value="1"/>
</dbReference>
<dbReference type="Pfam" id="PF12848">
    <property type="entry name" value="ABC_tran_Xtn"/>
    <property type="match status" value="1"/>
</dbReference>
<sequence length="635" mass="72820">MIDVALKNIEKYYGANKVLGDITFEIGNGERIGVVGQNGSGKTTVFKIIAGIEKQDGGFLSIRKNTTLGYLDQIPAFPEATKVLDVLNSAFEELLILKDHMHQLEREMAHALPMQLDEIMKRYGEVQLRYEHQGGYNMEEKLSKVCSGLKFSEAFLDRSFSSLSGGEKTSAILGKILLQGPDVLLLDEPSNHLDLESIEWLEDYLKEYKGTVLIISHDRYFLDRVVHRVIEIEDGKAAVYEGNYSYYVEEKEKRLLLQFEAYTDQQKKIKAIENAIKDLRDWGNRGGNEKFFRRAASMQKRLDKIEKLDRPQLDRAKIQLQLGGEQRSGKDIFVVKNLRKTFDDQVLLDQLNFQMRYGERIGLLGKNGSGKSTLFKILLEQLPYDDGEIKVGANLRIGYLEQEIAFPREDATILEVFRHQVPVPEGMARSILAKFLFYGNDVFKKAGTLSGGEKSRLKLCLLMQEDLNLLVLDEPTNHLDIDSREALEEALTDFVGSILFISHDRYFINRMTNRIVELENGRLIEYIGNYEDYKEKKLKMKLLLEKQLPSKVKKSNRPTAVSPQKHSKSLEPLKKIEEKIALIEDQLRKKDQEMADANSDYKRLQKVCEEKSQLQSELDLLMEAWLEGLSKESDL</sequence>
<dbReference type="NCBIfam" id="NF000355">
    <property type="entry name" value="ribo_prot_ABC_F"/>
    <property type="match status" value="1"/>
</dbReference>
<keyword evidence="3 6" id="KW-0067">ATP-binding</keyword>
<dbReference type="PROSITE" id="PS50893">
    <property type="entry name" value="ABC_TRANSPORTER_2"/>
    <property type="match status" value="2"/>
</dbReference>
<protein>
    <submittedName>
        <fullName evidence="6">ABC transporter ATP-binding protein</fullName>
    </submittedName>
</protein>
<accession>A0A1D8GEB3</accession>
<dbReference type="PROSITE" id="PS00211">
    <property type="entry name" value="ABC_TRANSPORTER_1"/>
    <property type="match status" value="1"/>
</dbReference>
<dbReference type="FunFam" id="3.40.50.300:FF:000309">
    <property type="entry name" value="ABC transporter ATP-binding protein"/>
    <property type="match status" value="1"/>
</dbReference>
<dbReference type="Pfam" id="PF16326">
    <property type="entry name" value="ABC_tran_CTD"/>
    <property type="match status" value="1"/>
</dbReference>
<dbReference type="InterPro" id="IPR051309">
    <property type="entry name" value="ABCF_ATPase"/>
</dbReference>
<dbReference type="STRING" id="1424294.Gferi_06590"/>
<dbReference type="OrthoDB" id="9801441at2"/>
<dbReference type="InterPro" id="IPR003593">
    <property type="entry name" value="AAA+_ATPase"/>
</dbReference>
<dbReference type="InterPro" id="IPR032781">
    <property type="entry name" value="ABC_tran_Xtn"/>
</dbReference>
<evidence type="ECO:0000259" key="5">
    <source>
        <dbReference type="PROSITE" id="PS50893"/>
    </source>
</evidence>
<dbReference type="GO" id="GO:0016887">
    <property type="term" value="F:ATP hydrolysis activity"/>
    <property type="evidence" value="ECO:0007669"/>
    <property type="project" value="InterPro"/>
</dbReference>
<dbReference type="InterPro" id="IPR017871">
    <property type="entry name" value="ABC_transporter-like_CS"/>
</dbReference>
<dbReference type="RefSeq" id="WP_069974829.1">
    <property type="nucleotide sequence ID" value="NZ_CP017269.1"/>
</dbReference>
<dbReference type="Proteomes" id="UP000095743">
    <property type="component" value="Chromosome"/>
</dbReference>
<reference evidence="6 7" key="1">
    <citation type="submission" date="2016-09" db="EMBL/GenBank/DDBJ databases">
        <title>Genomic analysis reveals versatility of anaerobic energy metabolism of Geosporobacter ferrireducens IRF9 of phylum Firmicutes.</title>
        <authorList>
            <person name="Kim S.-J."/>
        </authorList>
    </citation>
    <scope>NUCLEOTIDE SEQUENCE [LARGE SCALE GENOMIC DNA]</scope>
    <source>
        <strain evidence="6 7">IRF9</strain>
    </source>
</reference>
<evidence type="ECO:0000256" key="1">
    <source>
        <dbReference type="ARBA" id="ARBA00022737"/>
    </source>
</evidence>
<evidence type="ECO:0000256" key="2">
    <source>
        <dbReference type="ARBA" id="ARBA00022741"/>
    </source>
</evidence>
<dbReference type="InterPro" id="IPR027417">
    <property type="entry name" value="P-loop_NTPase"/>
</dbReference>
<keyword evidence="2" id="KW-0547">Nucleotide-binding</keyword>
<dbReference type="InterPro" id="IPR032524">
    <property type="entry name" value="ABC_tran_C"/>
</dbReference>
<dbReference type="PANTHER" id="PTHR42855">
    <property type="entry name" value="ABC TRANSPORTER ATP-BINDING SUBUNIT"/>
    <property type="match status" value="1"/>
</dbReference>
<dbReference type="KEGG" id="gfe:Gferi_06590"/>
<feature type="domain" description="ABC transporter" evidence="5">
    <location>
        <begin position="333"/>
        <end position="545"/>
    </location>
</feature>
<dbReference type="EMBL" id="CP017269">
    <property type="protein sequence ID" value="AOT69263.1"/>
    <property type="molecule type" value="Genomic_DNA"/>
</dbReference>
<dbReference type="PANTHER" id="PTHR42855:SF2">
    <property type="entry name" value="DRUG RESISTANCE ABC TRANSPORTER,ATP-BINDING PROTEIN"/>
    <property type="match status" value="1"/>
</dbReference>
<name>A0A1D8GEB3_9FIRM</name>
<proteinExistence type="predicted"/>
<feature type="coiled-coil region" evidence="4">
    <location>
        <begin position="573"/>
        <end position="624"/>
    </location>
</feature>
<dbReference type="GO" id="GO:0005524">
    <property type="term" value="F:ATP binding"/>
    <property type="evidence" value="ECO:0007669"/>
    <property type="project" value="UniProtKB-KW"/>
</dbReference>
<gene>
    <name evidence="6" type="ORF">Gferi_06590</name>
</gene>
<dbReference type="Pfam" id="PF00005">
    <property type="entry name" value="ABC_tran"/>
    <property type="match status" value="2"/>
</dbReference>
<dbReference type="SMART" id="SM00382">
    <property type="entry name" value="AAA"/>
    <property type="match status" value="2"/>
</dbReference>
<dbReference type="Gene3D" id="3.40.50.300">
    <property type="entry name" value="P-loop containing nucleotide triphosphate hydrolases"/>
    <property type="match status" value="2"/>
</dbReference>
<dbReference type="InterPro" id="IPR003439">
    <property type="entry name" value="ABC_transporter-like_ATP-bd"/>
</dbReference>
<evidence type="ECO:0000313" key="7">
    <source>
        <dbReference type="Proteomes" id="UP000095743"/>
    </source>
</evidence>
<dbReference type="AlphaFoldDB" id="A0A1D8GEB3"/>
<keyword evidence="4" id="KW-0175">Coiled coil</keyword>
<dbReference type="GO" id="GO:0003677">
    <property type="term" value="F:DNA binding"/>
    <property type="evidence" value="ECO:0007669"/>
    <property type="project" value="InterPro"/>
</dbReference>
<keyword evidence="1" id="KW-0677">Repeat</keyword>
<dbReference type="CDD" id="cd03221">
    <property type="entry name" value="ABCF_EF-3"/>
    <property type="match status" value="2"/>
</dbReference>
<keyword evidence="7" id="KW-1185">Reference proteome</keyword>
<evidence type="ECO:0000256" key="4">
    <source>
        <dbReference type="SAM" id="Coils"/>
    </source>
</evidence>
<organism evidence="6 7">
    <name type="scientific">Geosporobacter ferrireducens</name>
    <dbReference type="NCBI Taxonomy" id="1424294"/>
    <lineage>
        <taxon>Bacteria</taxon>
        <taxon>Bacillati</taxon>
        <taxon>Bacillota</taxon>
        <taxon>Clostridia</taxon>
        <taxon>Peptostreptococcales</taxon>
        <taxon>Thermotaleaceae</taxon>
        <taxon>Geosporobacter</taxon>
    </lineage>
</organism>
<evidence type="ECO:0000256" key="3">
    <source>
        <dbReference type="ARBA" id="ARBA00022840"/>
    </source>
</evidence>
<evidence type="ECO:0000313" key="6">
    <source>
        <dbReference type="EMBL" id="AOT69263.1"/>
    </source>
</evidence>